<dbReference type="GO" id="GO:0000978">
    <property type="term" value="F:RNA polymerase II cis-regulatory region sequence-specific DNA binding"/>
    <property type="evidence" value="ECO:0007669"/>
    <property type="project" value="TreeGrafter"/>
</dbReference>
<reference evidence="11" key="1">
    <citation type="submission" date="2020-05" db="UniProtKB">
        <authorList>
            <consortium name="EnsemblMetazoa"/>
        </authorList>
    </citation>
    <scope>IDENTIFICATION</scope>
    <source>
        <strain evidence="11">BB02</strain>
    </source>
</reference>
<feature type="domain" description="NR LBD" evidence="10">
    <location>
        <begin position="197"/>
        <end position="421"/>
    </location>
</feature>
<dbReference type="PRINTS" id="PR00546">
    <property type="entry name" value="THYROIDHORMR"/>
</dbReference>
<name>A0A2C9M5U4_BIOGL</name>
<sequence length="424" mass="47538">MLLLSPLTAAHITIKAPSIPADDSARLKFHLVFLFFTNYKTEIESKMAELQRLLQSNEVFRFEPMKAFLSGLQQTTTASPVNLNETTGALPMNANVNLTRGSPGFNANLNTTNLNTTSTITIDNQGHANINTNVSATVSRIPVRQETDTQTQATPDPNANVSDVARLLIGIREETNESEKVLLKQITDTIVGAHLDTTINTHANVLDANERIKESNEQVDSNNPSLVWKQFTTSMVPELTKVINFCKMLPGFSEVNPEDQIQLIKQGSFEVMVTRISLLIDEVSQEMLDPQLKMKCKRDVVRQMPMGPLIDQMFQVAEQLNPLRLTDGEYGLFTAALLISPDRTGLQNVSSVKTIQKLYLRALYQLLKQTHNDPDKTFRNLLSLLPLLNQINQSHIKFLNNIKDKSPEMFSAHFPQLHQEVFVS</sequence>
<dbReference type="SUPFAM" id="SSF48508">
    <property type="entry name" value="Nuclear receptor ligand-binding domain"/>
    <property type="match status" value="1"/>
</dbReference>
<keyword evidence="3" id="KW-0479">Metal-binding</keyword>
<dbReference type="GO" id="GO:0004879">
    <property type="term" value="F:nuclear receptor activity"/>
    <property type="evidence" value="ECO:0007669"/>
    <property type="project" value="InterPro"/>
</dbReference>
<accession>A0A2C9M5U4</accession>
<dbReference type="PRINTS" id="PR00398">
    <property type="entry name" value="STRDHORMONER"/>
</dbReference>
<dbReference type="VEuPathDB" id="VectorBase:BGLAX_036575"/>
<dbReference type="EnsemblMetazoa" id="BGLB038894-RA">
    <property type="protein sequence ID" value="BGLB038894-PA"/>
    <property type="gene ID" value="BGLB038894"/>
</dbReference>
<dbReference type="Gene3D" id="1.10.565.10">
    <property type="entry name" value="Retinoid X Receptor"/>
    <property type="match status" value="1"/>
</dbReference>
<dbReference type="STRING" id="6526.A0A2C9M5U4"/>
<evidence type="ECO:0000259" key="10">
    <source>
        <dbReference type="PROSITE" id="PS51843"/>
    </source>
</evidence>
<evidence type="ECO:0000313" key="12">
    <source>
        <dbReference type="Proteomes" id="UP000076420"/>
    </source>
</evidence>
<evidence type="ECO:0000256" key="4">
    <source>
        <dbReference type="ARBA" id="ARBA00022771"/>
    </source>
</evidence>
<dbReference type="PROSITE" id="PS51843">
    <property type="entry name" value="NR_LBD"/>
    <property type="match status" value="1"/>
</dbReference>
<organism evidence="11 12">
    <name type="scientific">Biomphalaria glabrata</name>
    <name type="common">Bloodfluke planorb</name>
    <name type="synonym">Freshwater snail</name>
    <dbReference type="NCBI Taxonomy" id="6526"/>
    <lineage>
        <taxon>Eukaryota</taxon>
        <taxon>Metazoa</taxon>
        <taxon>Spiralia</taxon>
        <taxon>Lophotrochozoa</taxon>
        <taxon>Mollusca</taxon>
        <taxon>Gastropoda</taxon>
        <taxon>Heterobranchia</taxon>
        <taxon>Euthyneura</taxon>
        <taxon>Panpulmonata</taxon>
        <taxon>Hygrophila</taxon>
        <taxon>Lymnaeoidea</taxon>
        <taxon>Planorbidae</taxon>
        <taxon>Biomphalaria</taxon>
    </lineage>
</organism>
<dbReference type="InterPro" id="IPR035500">
    <property type="entry name" value="NHR-like_dom_sf"/>
</dbReference>
<dbReference type="GO" id="GO:0008270">
    <property type="term" value="F:zinc ion binding"/>
    <property type="evidence" value="ECO:0007669"/>
    <property type="project" value="UniProtKB-KW"/>
</dbReference>
<dbReference type="SMART" id="SM00430">
    <property type="entry name" value="HOLI"/>
    <property type="match status" value="1"/>
</dbReference>
<evidence type="ECO:0000256" key="6">
    <source>
        <dbReference type="ARBA" id="ARBA00023015"/>
    </source>
</evidence>
<protein>
    <recommendedName>
        <fullName evidence="10">NR LBD domain-containing protein</fullName>
    </recommendedName>
</protein>
<comment type="subcellular location">
    <subcellularLocation>
        <location evidence="1">Nucleus</location>
    </subcellularLocation>
</comment>
<evidence type="ECO:0000256" key="7">
    <source>
        <dbReference type="ARBA" id="ARBA00023125"/>
    </source>
</evidence>
<dbReference type="AlphaFoldDB" id="A0A2C9M5U4"/>
<evidence type="ECO:0000256" key="2">
    <source>
        <dbReference type="ARBA" id="ARBA00008092"/>
    </source>
</evidence>
<comment type="similarity">
    <text evidence="2">Belongs to the nuclear hormone receptor family. NR1 subfamily.</text>
</comment>
<keyword evidence="8" id="KW-0804">Transcription</keyword>
<keyword evidence="9" id="KW-0675">Receptor</keyword>
<keyword evidence="7" id="KW-0238">DNA-binding</keyword>
<dbReference type="PANTHER" id="PTHR45805">
    <property type="entry name" value="NUCLEAR HORMONE RECEPTOR HR3-RELATED"/>
    <property type="match status" value="1"/>
</dbReference>
<dbReference type="PANTHER" id="PTHR45805:SF2">
    <property type="entry name" value="NUCLEAR HORMONE RECEPTOR HR3-RELATED"/>
    <property type="match status" value="1"/>
</dbReference>
<dbReference type="GO" id="GO:0005634">
    <property type="term" value="C:nucleus"/>
    <property type="evidence" value="ECO:0007669"/>
    <property type="project" value="UniProtKB-SubCell"/>
</dbReference>
<keyword evidence="4" id="KW-0863">Zinc-finger</keyword>
<dbReference type="KEGG" id="bgt:106066368"/>
<evidence type="ECO:0000256" key="1">
    <source>
        <dbReference type="ARBA" id="ARBA00004123"/>
    </source>
</evidence>
<dbReference type="VEuPathDB" id="VectorBase:BGLB038894"/>
<proteinExistence type="inferred from homology"/>
<evidence type="ECO:0000256" key="3">
    <source>
        <dbReference type="ARBA" id="ARBA00022723"/>
    </source>
</evidence>
<dbReference type="Pfam" id="PF00104">
    <property type="entry name" value="Hormone_recep"/>
    <property type="match status" value="1"/>
</dbReference>
<evidence type="ECO:0000256" key="9">
    <source>
        <dbReference type="ARBA" id="ARBA00023170"/>
    </source>
</evidence>
<dbReference type="Proteomes" id="UP000076420">
    <property type="component" value="Unassembled WGS sequence"/>
</dbReference>
<evidence type="ECO:0000256" key="5">
    <source>
        <dbReference type="ARBA" id="ARBA00022833"/>
    </source>
</evidence>
<keyword evidence="6" id="KW-0805">Transcription regulation</keyword>
<keyword evidence="5" id="KW-0862">Zinc</keyword>
<dbReference type="OrthoDB" id="5771769at2759"/>
<evidence type="ECO:0000313" key="11">
    <source>
        <dbReference type="EnsemblMetazoa" id="BGLB038894-PA"/>
    </source>
</evidence>
<gene>
    <name evidence="11" type="primary">106066368</name>
</gene>
<dbReference type="InterPro" id="IPR001728">
    <property type="entry name" value="ThyrH_rcpt"/>
</dbReference>
<evidence type="ECO:0000256" key="8">
    <source>
        <dbReference type="ARBA" id="ARBA00023163"/>
    </source>
</evidence>
<dbReference type="InterPro" id="IPR001723">
    <property type="entry name" value="Nuclear_hrmn_rcpt"/>
</dbReference>
<dbReference type="InterPro" id="IPR000536">
    <property type="entry name" value="Nucl_hrmn_rcpt_lig-bd"/>
</dbReference>